<evidence type="ECO:0000256" key="1">
    <source>
        <dbReference type="SAM" id="Phobius"/>
    </source>
</evidence>
<keyword evidence="1" id="KW-0812">Transmembrane</keyword>
<accession>A0A0E9XJX1</accession>
<proteinExistence type="predicted"/>
<feature type="chain" id="PRO_5002435056" description="Secreted protein" evidence="2">
    <location>
        <begin position="23"/>
        <end position="90"/>
    </location>
</feature>
<keyword evidence="1" id="KW-0472">Membrane</keyword>
<organism evidence="3">
    <name type="scientific">Anguilla anguilla</name>
    <name type="common">European freshwater eel</name>
    <name type="synonym">Muraena anguilla</name>
    <dbReference type="NCBI Taxonomy" id="7936"/>
    <lineage>
        <taxon>Eukaryota</taxon>
        <taxon>Metazoa</taxon>
        <taxon>Chordata</taxon>
        <taxon>Craniata</taxon>
        <taxon>Vertebrata</taxon>
        <taxon>Euteleostomi</taxon>
        <taxon>Actinopterygii</taxon>
        <taxon>Neopterygii</taxon>
        <taxon>Teleostei</taxon>
        <taxon>Anguilliformes</taxon>
        <taxon>Anguillidae</taxon>
        <taxon>Anguilla</taxon>
    </lineage>
</organism>
<reference evidence="3" key="1">
    <citation type="submission" date="2014-11" db="EMBL/GenBank/DDBJ databases">
        <authorList>
            <person name="Amaro Gonzalez C."/>
        </authorList>
    </citation>
    <scope>NUCLEOTIDE SEQUENCE</scope>
</reference>
<reference evidence="3" key="2">
    <citation type="journal article" date="2015" name="Fish Shellfish Immunol.">
        <title>Early steps in the European eel (Anguilla anguilla)-Vibrio vulnificus interaction in the gills: Role of the RtxA13 toxin.</title>
        <authorList>
            <person name="Callol A."/>
            <person name="Pajuelo D."/>
            <person name="Ebbesson L."/>
            <person name="Teles M."/>
            <person name="MacKenzie S."/>
            <person name="Amaro C."/>
        </authorList>
    </citation>
    <scope>NUCLEOTIDE SEQUENCE</scope>
</reference>
<dbReference type="EMBL" id="GBXM01005550">
    <property type="protein sequence ID" value="JAI03028.1"/>
    <property type="molecule type" value="Transcribed_RNA"/>
</dbReference>
<evidence type="ECO:0000256" key="2">
    <source>
        <dbReference type="SAM" id="SignalP"/>
    </source>
</evidence>
<name>A0A0E9XJX1_ANGAN</name>
<sequence length="90" mass="10226">MALQLTCFWCWIFTVFLHRCTCSLLALGVTLSAYAQFLGSVVIAVQLKLNCMALMNGRNMHLFTVLWGIYYTGRISVFCEPQRSNLGIQK</sequence>
<protein>
    <recommendedName>
        <fullName evidence="4">Secreted protein</fullName>
    </recommendedName>
</protein>
<keyword evidence="2" id="KW-0732">Signal</keyword>
<evidence type="ECO:0000313" key="3">
    <source>
        <dbReference type="EMBL" id="JAI03028.1"/>
    </source>
</evidence>
<feature type="transmembrane region" description="Helical" evidence="1">
    <location>
        <begin position="32"/>
        <end position="51"/>
    </location>
</feature>
<evidence type="ECO:0008006" key="4">
    <source>
        <dbReference type="Google" id="ProtNLM"/>
    </source>
</evidence>
<dbReference type="AlphaFoldDB" id="A0A0E9XJX1"/>
<feature type="signal peptide" evidence="2">
    <location>
        <begin position="1"/>
        <end position="22"/>
    </location>
</feature>
<keyword evidence="1" id="KW-1133">Transmembrane helix</keyword>